<keyword evidence="2" id="KW-0479">Metal-binding</keyword>
<evidence type="ECO:0000256" key="2">
    <source>
        <dbReference type="ARBA" id="ARBA00022723"/>
    </source>
</evidence>
<dbReference type="AlphaFoldDB" id="A0A316FTW9"/>
<comment type="caution">
    <text evidence="5">The sequence shown here is derived from an EMBL/GenBank/DDBJ whole genome shotgun (WGS) entry which is preliminary data.</text>
</comment>
<dbReference type="OrthoDB" id="9805575at2"/>
<protein>
    <recommendedName>
        <fullName evidence="4">CENP-V/GFA domain-containing protein</fullName>
    </recommendedName>
</protein>
<accession>A0A316FTW9</accession>
<dbReference type="Gene3D" id="2.170.150.70">
    <property type="match status" value="1"/>
</dbReference>
<organism evidence="5 6">
    <name type="scientific">Pleionea mediterranea</name>
    <dbReference type="NCBI Taxonomy" id="523701"/>
    <lineage>
        <taxon>Bacteria</taxon>
        <taxon>Pseudomonadati</taxon>
        <taxon>Pseudomonadota</taxon>
        <taxon>Gammaproteobacteria</taxon>
        <taxon>Oceanospirillales</taxon>
        <taxon>Pleioneaceae</taxon>
        <taxon>Pleionea</taxon>
    </lineage>
</organism>
<dbReference type="GO" id="GO:0016846">
    <property type="term" value="F:carbon-sulfur lyase activity"/>
    <property type="evidence" value="ECO:0007669"/>
    <property type="project" value="InterPro"/>
</dbReference>
<dbReference type="GO" id="GO:0046872">
    <property type="term" value="F:metal ion binding"/>
    <property type="evidence" value="ECO:0007669"/>
    <property type="project" value="UniProtKB-KW"/>
</dbReference>
<evidence type="ECO:0000313" key="6">
    <source>
        <dbReference type="Proteomes" id="UP000245790"/>
    </source>
</evidence>
<evidence type="ECO:0000259" key="4">
    <source>
        <dbReference type="PROSITE" id="PS51891"/>
    </source>
</evidence>
<evidence type="ECO:0000313" key="5">
    <source>
        <dbReference type="EMBL" id="PWK51712.1"/>
    </source>
</evidence>
<name>A0A316FTW9_9GAMM</name>
<dbReference type="EMBL" id="QGGU01000005">
    <property type="protein sequence ID" value="PWK51712.1"/>
    <property type="molecule type" value="Genomic_DNA"/>
</dbReference>
<evidence type="ECO:0000256" key="3">
    <source>
        <dbReference type="ARBA" id="ARBA00022833"/>
    </source>
</evidence>
<dbReference type="PROSITE" id="PS51891">
    <property type="entry name" value="CENP_V_GFA"/>
    <property type="match status" value="1"/>
</dbReference>
<dbReference type="Proteomes" id="UP000245790">
    <property type="component" value="Unassembled WGS sequence"/>
</dbReference>
<sequence length="141" mass="15360">MAHQYSGECSCGQVSLVVTLEHELTEYSPRACDCSFCMSRHIEYLSEPTALLQITHTQPLQSLQQGSNQAEFLACSGCHDVVAVVYQSDTQLIGAVNACLLKDKRQLKPSVVVSPKKLSADEKSGRWASLWGSVTITASIN</sequence>
<dbReference type="Pfam" id="PF04828">
    <property type="entry name" value="GFA"/>
    <property type="match status" value="1"/>
</dbReference>
<dbReference type="InterPro" id="IPR011057">
    <property type="entry name" value="Mss4-like_sf"/>
</dbReference>
<evidence type="ECO:0000256" key="1">
    <source>
        <dbReference type="ARBA" id="ARBA00005495"/>
    </source>
</evidence>
<proteinExistence type="inferred from homology"/>
<dbReference type="InterPro" id="IPR006913">
    <property type="entry name" value="CENP-V/GFA"/>
</dbReference>
<keyword evidence="3" id="KW-0862">Zinc</keyword>
<keyword evidence="6" id="KW-1185">Reference proteome</keyword>
<gene>
    <name evidence="5" type="ORF">C8D97_10527</name>
</gene>
<reference evidence="5 6" key="1">
    <citation type="submission" date="2018-05" db="EMBL/GenBank/DDBJ databases">
        <title>Genomic Encyclopedia of Type Strains, Phase IV (KMG-IV): sequencing the most valuable type-strain genomes for metagenomic binning, comparative biology and taxonomic classification.</title>
        <authorList>
            <person name="Goeker M."/>
        </authorList>
    </citation>
    <scope>NUCLEOTIDE SEQUENCE [LARGE SCALE GENOMIC DNA]</scope>
    <source>
        <strain evidence="5 6">DSM 25350</strain>
    </source>
</reference>
<dbReference type="RefSeq" id="WP_109763109.1">
    <property type="nucleotide sequence ID" value="NZ_QGGU01000005.1"/>
</dbReference>
<dbReference type="SUPFAM" id="SSF51316">
    <property type="entry name" value="Mss4-like"/>
    <property type="match status" value="1"/>
</dbReference>
<feature type="domain" description="CENP-V/GFA" evidence="4">
    <location>
        <begin position="5"/>
        <end position="124"/>
    </location>
</feature>
<comment type="similarity">
    <text evidence="1">Belongs to the Gfa family.</text>
</comment>